<dbReference type="OrthoDB" id="9797653at2"/>
<keyword evidence="1 2" id="KW-0808">Transferase</keyword>
<gene>
    <name evidence="2" type="ORF">C8E97_4809</name>
</gene>
<proteinExistence type="predicted"/>
<dbReference type="PANTHER" id="PTHR48207:SF3">
    <property type="entry name" value="SUCCINATE--HYDROXYMETHYLGLUTARATE COA-TRANSFERASE"/>
    <property type="match status" value="1"/>
</dbReference>
<dbReference type="Gene3D" id="3.30.1540.10">
    <property type="entry name" value="formyl-coa transferase, domain 3"/>
    <property type="match status" value="1"/>
</dbReference>
<dbReference type="AlphaFoldDB" id="A0A495W4R8"/>
<dbReference type="InterPro" id="IPR023606">
    <property type="entry name" value="CoA-Trfase_III_dom_1_sf"/>
</dbReference>
<dbReference type="Proteomes" id="UP000282084">
    <property type="component" value="Unassembled WGS sequence"/>
</dbReference>
<evidence type="ECO:0000313" key="3">
    <source>
        <dbReference type="Proteomes" id="UP000282084"/>
    </source>
</evidence>
<dbReference type="InterPro" id="IPR044855">
    <property type="entry name" value="CoA-Trfase_III_dom3_sf"/>
</dbReference>
<dbReference type="EMBL" id="RBXO01000001">
    <property type="protein sequence ID" value="RKT56120.1"/>
    <property type="molecule type" value="Genomic_DNA"/>
</dbReference>
<dbReference type="Gene3D" id="3.40.50.10540">
    <property type="entry name" value="Crotonobetainyl-coa:carnitine coa-transferase, domain 1"/>
    <property type="match status" value="1"/>
</dbReference>
<reference evidence="2 3" key="1">
    <citation type="submission" date="2018-10" db="EMBL/GenBank/DDBJ databases">
        <title>Sequencing the genomes of 1000 actinobacteria strains.</title>
        <authorList>
            <person name="Klenk H.-P."/>
        </authorList>
    </citation>
    <scope>NUCLEOTIDE SEQUENCE [LARGE SCALE GENOMIC DNA]</scope>
    <source>
        <strain evidence="2 3">DSM 43800</strain>
    </source>
</reference>
<evidence type="ECO:0000313" key="2">
    <source>
        <dbReference type="EMBL" id="RKT56120.1"/>
    </source>
</evidence>
<dbReference type="SUPFAM" id="SSF89796">
    <property type="entry name" value="CoA-transferase family III (CaiB/BaiF)"/>
    <property type="match status" value="1"/>
</dbReference>
<dbReference type="InterPro" id="IPR050483">
    <property type="entry name" value="CoA-transferase_III_domain"/>
</dbReference>
<dbReference type="Pfam" id="PF02515">
    <property type="entry name" value="CoA_transf_3"/>
    <property type="match status" value="1"/>
</dbReference>
<dbReference type="InterPro" id="IPR003673">
    <property type="entry name" value="CoA-Trfase_fam_III"/>
</dbReference>
<evidence type="ECO:0000256" key="1">
    <source>
        <dbReference type="ARBA" id="ARBA00022679"/>
    </source>
</evidence>
<protein>
    <submittedName>
        <fullName evidence="2">Crotonobetainyl-CoA:carnitine CoA-transferase CaiB-like acyl-CoA transferase</fullName>
    </submittedName>
</protein>
<organism evidence="2 3">
    <name type="scientific">Saccharothrix australiensis</name>
    <dbReference type="NCBI Taxonomy" id="2072"/>
    <lineage>
        <taxon>Bacteria</taxon>
        <taxon>Bacillati</taxon>
        <taxon>Actinomycetota</taxon>
        <taxon>Actinomycetes</taxon>
        <taxon>Pseudonocardiales</taxon>
        <taxon>Pseudonocardiaceae</taxon>
        <taxon>Saccharothrix</taxon>
    </lineage>
</organism>
<accession>A0A495W4R8</accession>
<name>A0A495W4R8_9PSEU</name>
<keyword evidence="3" id="KW-1185">Reference proteome</keyword>
<dbReference type="GO" id="GO:0008410">
    <property type="term" value="F:CoA-transferase activity"/>
    <property type="evidence" value="ECO:0007669"/>
    <property type="project" value="TreeGrafter"/>
</dbReference>
<dbReference type="RefSeq" id="WP_121007734.1">
    <property type="nucleotide sequence ID" value="NZ_RBXO01000001.1"/>
</dbReference>
<sequence length="403" mass="41888">MSAVRPLSGITVLDFSRVLAGPMATQVLAELGADVIKVERPGAGDESRAMQPVLPSGESAYYFAFNRGKRSVVLDLKSERGRRVARDLAATADVLVENFLPGAMDRLGLGYPALSAVNPGLVYVSCTGFGQQGPYADRRGYDTVFQALSGLMALTGHPGSPPAKAGVPVADLTSGLWIAIAALTGLVGRVGAGRGSHVDLAMMDVQVSLLALAAARLFALDEDPDRTGTEHPGRVPSAAFECADGGWLHVSCSDQHWLPLCAALGLDELADDPELARNAGRLAQRGRVMAALTSALAARPRAESAAALRAAGVPAGEVNSVREALADENTAARGMVDHFRHPVAGTFPALRTPLRMAEPGGEFTPAPVGVPPRLGADTDAVLRERLGLGDDEIEALRAEGAIG</sequence>
<comment type="caution">
    <text evidence="2">The sequence shown here is derived from an EMBL/GenBank/DDBJ whole genome shotgun (WGS) entry which is preliminary data.</text>
</comment>
<dbReference type="PANTHER" id="PTHR48207">
    <property type="entry name" value="SUCCINATE--HYDROXYMETHYLGLUTARATE COA-TRANSFERASE"/>
    <property type="match status" value="1"/>
</dbReference>